<reference evidence="2" key="2">
    <citation type="journal article" date="2015" name="Fish Shellfish Immunol.">
        <title>Early steps in the European eel (Anguilla anguilla)-Vibrio vulnificus interaction in the gills: Role of the RtxA13 toxin.</title>
        <authorList>
            <person name="Callol A."/>
            <person name="Pajuelo D."/>
            <person name="Ebbesson L."/>
            <person name="Teles M."/>
            <person name="MacKenzie S."/>
            <person name="Amaro C."/>
        </authorList>
    </citation>
    <scope>NUCLEOTIDE SEQUENCE</scope>
</reference>
<evidence type="ECO:0000313" key="2">
    <source>
        <dbReference type="EMBL" id="JAH86790.1"/>
    </source>
</evidence>
<protein>
    <submittedName>
        <fullName evidence="2">Uncharacterized protein</fullName>
    </submittedName>
</protein>
<dbReference type="EMBL" id="GBXM01021787">
    <property type="protein sequence ID" value="JAH86790.1"/>
    <property type="molecule type" value="Transcribed_RNA"/>
</dbReference>
<organism evidence="2">
    <name type="scientific">Anguilla anguilla</name>
    <name type="common">European freshwater eel</name>
    <name type="synonym">Muraena anguilla</name>
    <dbReference type="NCBI Taxonomy" id="7936"/>
    <lineage>
        <taxon>Eukaryota</taxon>
        <taxon>Metazoa</taxon>
        <taxon>Chordata</taxon>
        <taxon>Craniata</taxon>
        <taxon>Vertebrata</taxon>
        <taxon>Euteleostomi</taxon>
        <taxon>Actinopterygii</taxon>
        <taxon>Neopterygii</taxon>
        <taxon>Teleostei</taxon>
        <taxon>Anguilliformes</taxon>
        <taxon>Anguillidae</taxon>
        <taxon>Anguilla</taxon>
    </lineage>
</organism>
<name>A0A0E9WB67_ANGAN</name>
<reference evidence="2" key="1">
    <citation type="submission" date="2014-11" db="EMBL/GenBank/DDBJ databases">
        <authorList>
            <person name="Amaro Gonzalez C."/>
        </authorList>
    </citation>
    <scope>NUCLEOTIDE SEQUENCE</scope>
</reference>
<accession>A0A0E9WB67</accession>
<proteinExistence type="predicted"/>
<sequence>MTVLICLSGACFVLSPSHWCDQSNNSPVPELTFYFSSFAYHPQVLHTCGQGV</sequence>
<evidence type="ECO:0000256" key="1">
    <source>
        <dbReference type="SAM" id="SignalP"/>
    </source>
</evidence>
<feature type="signal peptide" evidence="1">
    <location>
        <begin position="1"/>
        <end position="20"/>
    </location>
</feature>
<dbReference type="AlphaFoldDB" id="A0A0E9WB67"/>
<keyword evidence="1" id="KW-0732">Signal</keyword>
<feature type="chain" id="PRO_5002434192" evidence="1">
    <location>
        <begin position="21"/>
        <end position="52"/>
    </location>
</feature>